<dbReference type="CDD" id="cd00609">
    <property type="entry name" value="AAT_like"/>
    <property type="match status" value="1"/>
</dbReference>
<comment type="caution">
    <text evidence="7">The sequence shown here is derived from an EMBL/GenBank/DDBJ whole genome shotgun (WGS) entry which is preliminary data.</text>
</comment>
<dbReference type="Pfam" id="PF00155">
    <property type="entry name" value="Aminotran_1_2"/>
    <property type="match status" value="1"/>
</dbReference>
<dbReference type="SUPFAM" id="SSF53383">
    <property type="entry name" value="PLP-dependent transferases"/>
    <property type="match status" value="1"/>
</dbReference>
<evidence type="ECO:0000256" key="4">
    <source>
        <dbReference type="ARBA" id="ARBA00022898"/>
    </source>
</evidence>
<evidence type="ECO:0000313" key="7">
    <source>
        <dbReference type="EMBL" id="PJA84002.1"/>
    </source>
</evidence>
<dbReference type="AlphaFoldDB" id="A0A2M7Z4D0"/>
<feature type="domain" description="Aminotransferase class I/classII large" evidence="6">
    <location>
        <begin position="23"/>
        <end position="345"/>
    </location>
</feature>
<gene>
    <name evidence="7" type="ORF">CO145_02885</name>
</gene>
<evidence type="ECO:0000313" key="8">
    <source>
        <dbReference type="Proteomes" id="UP000231034"/>
    </source>
</evidence>
<dbReference type="InterPro" id="IPR015421">
    <property type="entry name" value="PyrdxlP-dep_Trfase_major"/>
</dbReference>
<evidence type="ECO:0000256" key="3">
    <source>
        <dbReference type="ARBA" id="ARBA00022679"/>
    </source>
</evidence>
<evidence type="ECO:0000256" key="1">
    <source>
        <dbReference type="ARBA" id="ARBA00001933"/>
    </source>
</evidence>
<keyword evidence="4 5" id="KW-0663">Pyridoxal phosphate</keyword>
<evidence type="ECO:0000259" key="6">
    <source>
        <dbReference type="Pfam" id="PF00155"/>
    </source>
</evidence>
<dbReference type="PANTHER" id="PTHR42885">
    <property type="entry name" value="HISTIDINOL-PHOSPHATE AMINOTRANSFERASE-RELATED"/>
    <property type="match status" value="1"/>
</dbReference>
<dbReference type="InterPro" id="IPR001917">
    <property type="entry name" value="Aminotrans_II_pyridoxalP_BS"/>
</dbReference>
<keyword evidence="2 7" id="KW-0032">Aminotransferase</keyword>
<keyword evidence="3 7" id="KW-0808">Transferase</keyword>
<dbReference type="PROSITE" id="PS00599">
    <property type="entry name" value="AA_TRANSFER_CLASS_2"/>
    <property type="match status" value="1"/>
</dbReference>
<accession>A0A2M7Z4D0</accession>
<dbReference type="GO" id="GO:0008483">
    <property type="term" value="F:transaminase activity"/>
    <property type="evidence" value="ECO:0007669"/>
    <property type="project" value="UniProtKB-KW"/>
</dbReference>
<comment type="similarity">
    <text evidence="5">Belongs to the class-II pyridoxal-phosphate-dependent aminotransferase family.</text>
</comment>
<comment type="cofactor">
    <cofactor evidence="1 5">
        <name>pyridoxal 5'-phosphate</name>
        <dbReference type="ChEBI" id="CHEBI:597326"/>
    </cofactor>
</comment>
<dbReference type="PANTHER" id="PTHR42885:SF2">
    <property type="entry name" value="HISTIDINOL-PHOSPHATE AMINOTRANSFERASE"/>
    <property type="match status" value="1"/>
</dbReference>
<dbReference type="EMBL" id="PFVR01000100">
    <property type="protein sequence ID" value="PJA84002.1"/>
    <property type="molecule type" value="Genomic_DNA"/>
</dbReference>
<evidence type="ECO:0000256" key="2">
    <source>
        <dbReference type="ARBA" id="ARBA00022576"/>
    </source>
</evidence>
<evidence type="ECO:0000256" key="5">
    <source>
        <dbReference type="RuleBase" id="RU003693"/>
    </source>
</evidence>
<protein>
    <submittedName>
        <fullName evidence="7">Histidinol-phosphate aminotransferase</fullName>
    </submittedName>
</protein>
<dbReference type="Gene3D" id="3.40.640.10">
    <property type="entry name" value="Type I PLP-dependent aspartate aminotransferase-like (Major domain)"/>
    <property type="match status" value="1"/>
</dbReference>
<dbReference type="InterPro" id="IPR004839">
    <property type="entry name" value="Aminotransferase_I/II_large"/>
</dbReference>
<dbReference type="InterPro" id="IPR015424">
    <property type="entry name" value="PyrdxlP-dep_Trfase"/>
</dbReference>
<dbReference type="InterPro" id="IPR015422">
    <property type="entry name" value="PyrdxlP-dep_Trfase_small"/>
</dbReference>
<sequence length="353" mass="40217">MIKERIKKMAHYKPPLEGRSEKDYLLLDFNERTTAPGPKVKEALKKFIDSDRLQVYPEYGDLEKRIAKYAEVKPGEAMVTNGGDQGIDIVCRARLDQGDKVILPFPEFAMHYQSTGIQGAELLEPRYKEEGKLPLDEILELTDEEGVKLIIFSNPNNPTGIFTPISDIEKILEKARGKDIAVLHDEAYFEFSGITAKDLIEKYDNLYIIRTFAKAFGLVATRAGYILSQEENIQELKKIRGPYDVNMFAKTAIISALEDKKYMEDYLKEVMEKSKPKLEEFLREKGIFFYPSSANFLLLKVSNPEKIIEDFKSQGILLRPKPAPDGKEAVRVSIGTLKDTDRFIQVYSKLLTG</sequence>
<organism evidence="7 8">
    <name type="scientific">Candidatus Nealsonbacteria bacterium CG_4_9_14_3_um_filter_37_13</name>
    <dbReference type="NCBI Taxonomy" id="1974695"/>
    <lineage>
        <taxon>Bacteria</taxon>
        <taxon>Candidatus Nealsoniibacteriota</taxon>
    </lineage>
</organism>
<dbReference type="GO" id="GO:0030170">
    <property type="term" value="F:pyridoxal phosphate binding"/>
    <property type="evidence" value="ECO:0007669"/>
    <property type="project" value="InterPro"/>
</dbReference>
<reference evidence="8" key="1">
    <citation type="submission" date="2017-09" db="EMBL/GenBank/DDBJ databases">
        <title>Depth-based differentiation of microbial function through sediment-hosted aquifers and enrichment of novel symbionts in the deep terrestrial subsurface.</title>
        <authorList>
            <person name="Probst A.J."/>
            <person name="Ladd B."/>
            <person name="Jarett J.K."/>
            <person name="Geller-Mcgrath D.E."/>
            <person name="Sieber C.M.K."/>
            <person name="Emerson J.B."/>
            <person name="Anantharaman K."/>
            <person name="Thomas B.C."/>
            <person name="Malmstrom R."/>
            <person name="Stieglmeier M."/>
            <person name="Klingl A."/>
            <person name="Woyke T."/>
            <person name="Ryan C.M."/>
            <person name="Banfield J.F."/>
        </authorList>
    </citation>
    <scope>NUCLEOTIDE SEQUENCE [LARGE SCALE GENOMIC DNA]</scope>
</reference>
<dbReference type="Gene3D" id="3.90.1150.10">
    <property type="entry name" value="Aspartate Aminotransferase, domain 1"/>
    <property type="match status" value="1"/>
</dbReference>
<proteinExistence type="inferred from homology"/>
<name>A0A2M7Z4D0_9BACT</name>
<dbReference type="Proteomes" id="UP000231034">
    <property type="component" value="Unassembled WGS sequence"/>
</dbReference>